<proteinExistence type="predicted"/>
<dbReference type="GO" id="GO:0004672">
    <property type="term" value="F:protein kinase activity"/>
    <property type="evidence" value="ECO:0007669"/>
    <property type="project" value="UniProtKB-ARBA"/>
</dbReference>
<protein>
    <submittedName>
        <fullName evidence="3">Hpt domain-containing protein</fullName>
    </submittedName>
</protein>
<evidence type="ECO:0000256" key="1">
    <source>
        <dbReference type="ARBA" id="ARBA00023012"/>
    </source>
</evidence>
<dbReference type="InterPro" id="IPR008207">
    <property type="entry name" value="Sig_transdc_His_kin_Hpt_dom"/>
</dbReference>
<dbReference type="Pfam" id="PF01627">
    <property type="entry name" value="Hpt"/>
    <property type="match status" value="1"/>
</dbReference>
<dbReference type="OrthoDB" id="8454588at2"/>
<feature type="domain" description="HPt" evidence="2">
    <location>
        <begin position="41"/>
        <end position="111"/>
    </location>
</feature>
<gene>
    <name evidence="3" type="ORF">NA2_15839</name>
</gene>
<evidence type="ECO:0000259" key="2">
    <source>
        <dbReference type="Pfam" id="PF01627"/>
    </source>
</evidence>
<dbReference type="STRING" id="391937.NA2_15839"/>
<dbReference type="SUPFAM" id="SSF47226">
    <property type="entry name" value="Histidine-containing phosphotransfer domain, HPT domain"/>
    <property type="match status" value="1"/>
</dbReference>
<keyword evidence="4" id="KW-1185">Reference proteome</keyword>
<dbReference type="eggNOG" id="COG2198">
    <property type="taxonomic scope" value="Bacteria"/>
</dbReference>
<dbReference type="AlphaFoldDB" id="K2ML38"/>
<dbReference type="InterPro" id="IPR036641">
    <property type="entry name" value="HPT_dom_sf"/>
</dbReference>
<reference evidence="3 4" key="1">
    <citation type="journal article" date="2012" name="J. Bacteriol.">
        <title>Genome Sequence of Nitratireductor pacificus Type Strain pht-3B.</title>
        <authorList>
            <person name="Lai Q."/>
            <person name="Li G."/>
            <person name="Shao Z."/>
        </authorList>
    </citation>
    <scope>NUCLEOTIDE SEQUENCE [LARGE SCALE GENOMIC DNA]</scope>
    <source>
        <strain evidence="4">pht-3B</strain>
    </source>
</reference>
<comment type="caution">
    <text evidence="3">The sequence shown here is derived from an EMBL/GenBank/DDBJ whole genome shotgun (WGS) entry which is preliminary data.</text>
</comment>
<dbReference type="EMBL" id="AMRM01000018">
    <property type="protein sequence ID" value="EKF17952.1"/>
    <property type="molecule type" value="Genomic_DNA"/>
</dbReference>
<keyword evidence="1" id="KW-0902">Two-component regulatory system</keyword>
<name>K2ML38_9HYPH</name>
<dbReference type="Gene3D" id="1.20.120.160">
    <property type="entry name" value="HPT domain"/>
    <property type="match status" value="1"/>
</dbReference>
<dbReference type="RefSeq" id="WP_008598043.1">
    <property type="nucleotide sequence ID" value="NZ_AMRM01000018.1"/>
</dbReference>
<dbReference type="Proteomes" id="UP000006786">
    <property type="component" value="Unassembled WGS sequence"/>
</dbReference>
<sequence>MSKHYRYVWQDCGEEARARAAPLDMTHLSRQTLGDKHIEKEVLAMFLRQMEVVSGQIATADPAARRELAHALTGAARGIGAFALADCAAALEADPGNEAEVERLSNLAAEVHDFIAELP</sequence>
<organism evidence="3 4">
    <name type="scientific">Nitratireductor pacificus pht-3B</name>
    <dbReference type="NCBI Taxonomy" id="391937"/>
    <lineage>
        <taxon>Bacteria</taxon>
        <taxon>Pseudomonadati</taxon>
        <taxon>Pseudomonadota</taxon>
        <taxon>Alphaproteobacteria</taxon>
        <taxon>Hyphomicrobiales</taxon>
        <taxon>Phyllobacteriaceae</taxon>
        <taxon>Nitratireductor</taxon>
    </lineage>
</organism>
<evidence type="ECO:0000313" key="3">
    <source>
        <dbReference type="EMBL" id="EKF17952.1"/>
    </source>
</evidence>
<dbReference type="PATRIC" id="fig|391937.3.peg.3253"/>
<accession>K2ML38</accession>
<evidence type="ECO:0000313" key="4">
    <source>
        <dbReference type="Proteomes" id="UP000006786"/>
    </source>
</evidence>
<dbReference type="GO" id="GO:0000160">
    <property type="term" value="P:phosphorelay signal transduction system"/>
    <property type="evidence" value="ECO:0007669"/>
    <property type="project" value="UniProtKB-KW"/>
</dbReference>